<dbReference type="Proteomes" id="UP000648239">
    <property type="component" value="Unassembled WGS sequence"/>
</dbReference>
<keyword evidence="1" id="KW-0732">Signal</keyword>
<dbReference type="EMBL" id="JACXWD010000005">
    <property type="protein sequence ID" value="MBD3867013.1"/>
    <property type="molecule type" value="Genomic_DNA"/>
</dbReference>
<accession>A0A8J6XZ48</accession>
<protein>
    <recommendedName>
        <fullName evidence="4">PI3K/PI4K catalytic domain-containing protein</fullName>
    </recommendedName>
</protein>
<comment type="caution">
    <text evidence="2">The sequence shown here is derived from an EMBL/GenBank/DDBJ whole genome shotgun (WGS) entry which is preliminary data.</text>
</comment>
<reference evidence="2 3" key="1">
    <citation type="submission" date="2020-08" db="EMBL/GenBank/DDBJ databases">
        <title>Acidobacteriota in marine sediments use diverse sulfur dissimilation pathways.</title>
        <authorList>
            <person name="Wasmund K."/>
        </authorList>
    </citation>
    <scope>NUCLEOTIDE SEQUENCE [LARGE SCALE GENOMIC DNA]</scope>
    <source>
        <strain evidence="2">MAG AM4</strain>
    </source>
</reference>
<proteinExistence type="predicted"/>
<organism evidence="2 3">
    <name type="scientific">Candidatus Polarisedimenticola svalbardensis</name>
    <dbReference type="NCBI Taxonomy" id="2886004"/>
    <lineage>
        <taxon>Bacteria</taxon>
        <taxon>Pseudomonadati</taxon>
        <taxon>Acidobacteriota</taxon>
        <taxon>Candidatus Polarisedimenticolia</taxon>
        <taxon>Candidatus Polarisedimenticolales</taxon>
        <taxon>Candidatus Polarisedimenticolaceae</taxon>
        <taxon>Candidatus Polarisedimenticola</taxon>
    </lineage>
</organism>
<evidence type="ECO:0000313" key="2">
    <source>
        <dbReference type="EMBL" id="MBD3867013.1"/>
    </source>
</evidence>
<sequence>MRGSRTLIGAVLLAVSVASAGMSDPELERFLASAPVVANVEVGKGVTGIRQLTLRDGDTELRASFKTVDELTGLRMAGTGLAELNQADRYHYDIAAYLLDRMLGLNMVPVTIYRELDGEPGSLTVWIEGAIDESERKSRELPPIGDKASMLVFDLLIFNEDRNTGNILYTLGDGRMHLIDHSRSFRTYTGRPRSLKNQDIEMPDDFRERLAAMEPDRIRTVLAPWLKEVQIRALLKRSEKLLAMGGPLPPA</sequence>
<evidence type="ECO:0008006" key="4">
    <source>
        <dbReference type="Google" id="ProtNLM"/>
    </source>
</evidence>
<dbReference type="AlphaFoldDB" id="A0A8J6XZ48"/>
<evidence type="ECO:0000256" key="1">
    <source>
        <dbReference type="SAM" id="SignalP"/>
    </source>
</evidence>
<feature type="chain" id="PRO_5035154251" description="PI3K/PI4K catalytic domain-containing protein" evidence="1">
    <location>
        <begin position="21"/>
        <end position="251"/>
    </location>
</feature>
<feature type="signal peptide" evidence="1">
    <location>
        <begin position="1"/>
        <end position="20"/>
    </location>
</feature>
<name>A0A8J6XZ48_9BACT</name>
<gene>
    <name evidence="2" type="ORF">IFK94_02720</name>
</gene>
<evidence type="ECO:0000313" key="3">
    <source>
        <dbReference type="Proteomes" id="UP000648239"/>
    </source>
</evidence>